<dbReference type="PANTHER" id="PTHR45629">
    <property type="entry name" value="SNF2/RAD54 FAMILY MEMBER"/>
    <property type="match status" value="1"/>
</dbReference>
<dbReference type="CDD" id="cd18793">
    <property type="entry name" value="SF2_C_SNF"/>
    <property type="match status" value="1"/>
</dbReference>
<feature type="compositionally biased region" description="Polar residues" evidence="15">
    <location>
        <begin position="1497"/>
        <end position="1515"/>
    </location>
</feature>
<dbReference type="InterPro" id="IPR050496">
    <property type="entry name" value="SNF2_RAD54_helicase_repair"/>
</dbReference>
<evidence type="ECO:0000313" key="18">
    <source>
        <dbReference type="Proteomes" id="UP001165740"/>
    </source>
</evidence>
<keyword evidence="14" id="KW-0175">Coiled coil</keyword>
<dbReference type="PROSITE" id="PS51192">
    <property type="entry name" value="HELICASE_ATP_BIND_1"/>
    <property type="match status" value="1"/>
</dbReference>
<dbReference type="OrthoDB" id="413460at2759"/>
<accession>A0A9W2ZS58</accession>
<dbReference type="Pfam" id="PF25875">
    <property type="entry name" value="WHD_Rad26_CSB"/>
    <property type="match status" value="1"/>
</dbReference>
<dbReference type="Gene3D" id="3.40.50.300">
    <property type="entry name" value="P-loop containing nucleotide triphosphate hydrolases"/>
    <property type="match status" value="1"/>
</dbReference>
<evidence type="ECO:0000313" key="19">
    <source>
        <dbReference type="RefSeq" id="XP_055877790.1"/>
    </source>
</evidence>
<evidence type="ECO:0000256" key="8">
    <source>
        <dbReference type="ARBA" id="ARBA00023125"/>
    </source>
</evidence>
<keyword evidence="8" id="KW-0238">DNA-binding</keyword>
<evidence type="ECO:0000259" key="16">
    <source>
        <dbReference type="PROSITE" id="PS51192"/>
    </source>
</evidence>
<keyword evidence="5" id="KW-0378">Hydrolase</keyword>
<dbReference type="SMART" id="SM00487">
    <property type="entry name" value="DEXDc"/>
    <property type="match status" value="1"/>
</dbReference>
<dbReference type="FunFam" id="3.40.50.300:FF:000863">
    <property type="entry name" value="DNA excision repair protein ERCC-6"/>
    <property type="match status" value="1"/>
</dbReference>
<feature type="compositionally biased region" description="Polar residues" evidence="15">
    <location>
        <begin position="1256"/>
        <end position="1290"/>
    </location>
</feature>
<dbReference type="Pfam" id="PF00271">
    <property type="entry name" value="Helicase_C"/>
    <property type="match status" value="1"/>
</dbReference>
<keyword evidence="7" id="KW-0067">ATP-binding</keyword>
<dbReference type="SUPFAM" id="SSF52540">
    <property type="entry name" value="P-loop containing nucleoside triphosphate hydrolases"/>
    <property type="match status" value="2"/>
</dbReference>
<dbReference type="Pfam" id="PF00176">
    <property type="entry name" value="SNF2-rel_dom"/>
    <property type="match status" value="1"/>
</dbReference>
<keyword evidence="9" id="KW-0234">DNA repair</keyword>
<keyword evidence="6" id="KW-0347">Helicase</keyword>
<name>A0A9W2ZS58_BIOGL</name>
<dbReference type="PROSITE" id="PS51194">
    <property type="entry name" value="HELICASE_CTER"/>
    <property type="match status" value="1"/>
</dbReference>
<evidence type="ECO:0000256" key="13">
    <source>
        <dbReference type="ARBA" id="ARBA00079118"/>
    </source>
</evidence>
<feature type="compositionally biased region" description="Basic and acidic residues" evidence="15">
    <location>
        <begin position="1395"/>
        <end position="1406"/>
    </location>
</feature>
<evidence type="ECO:0000256" key="2">
    <source>
        <dbReference type="ARBA" id="ARBA00007025"/>
    </source>
</evidence>
<comment type="subcellular location">
    <subcellularLocation>
        <location evidence="1">Nucleus</location>
    </subcellularLocation>
</comment>
<feature type="compositionally biased region" description="Basic and acidic residues" evidence="15">
    <location>
        <begin position="1018"/>
        <end position="1027"/>
    </location>
</feature>
<feature type="domain" description="Helicase ATP-binding" evidence="16">
    <location>
        <begin position="455"/>
        <end position="629"/>
    </location>
</feature>
<feature type="compositionally biased region" description="Basic residues" evidence="15">
    <location>
        <begin position="341"/>
        <end position="362"/>
    </location>
</feature>
<dbReference type="GO" id="GO:0008094">
    <property type="term" value="F:ATP-dependent activity, acting on DNA"/>
    <property type="evidence" value="ECO:0007669"/>
    <property type="project" value="TreeGrafter"/>
</dbReference>
<feature type="region of interest" description="Disordered" evidence="15">
    <location>
        <begin position="1497"/>
        <end position="1519"/>
    </location>
</feature>
<feature type="region of interest" description="Disordered" evidence="15">
    <location>
        <begin position="256"/>
        <end position="430"/>
    </location>
</feature>
<dbReference type="InterPro" id="IPR014001">
    <property type="entry name" value="Helicase_ATP-bd"/>
</dbReference>
<evidence type="ECO:0000256" key="12">
    <source>
        <dbReference type="ARBA" id="ARBA00076356"/>
    </source>
</evidence>
<feature type="compositionally biased region" description="Basic residues" evidence="15">
    <location>
        <begin position="1353"/>
        <end position="1365"/>
    </location>
</feature>
<evidence type="ECO:0000256" key="5">
    <source>
        <dbReference type="ARBA" id="ARBA00022801"/>
    </source>
</evidence>
<gene>
    <name evidence="19" type="primary">LOC106061886</name>
</gene>
<sequence length="1645" mass="187880">MSTNDMLNMEEQPKDEKDHLITNDPFYVNTDLIPQASFTEQESELQDMGLSVFNQNDFEQGIMDQVDRALAKEEENRFRKILQKELKTIGDDIVLAKADLKHVNEVVDRLETTPGHASDNHRQIQSLQKQKENKLKQIKTLKIRRENVTKKLDMLIKGVQIVNRTNNDGNTTLDEAFSVGTRPESEKERLIRSGEMTPFGTVVKPSLSVSKQKDVGVPQMSTFEKTLMAKQSTSQSAQKRFNKYLKKKSLEATLRAGSSLPPDDSEAVLQDQSHRQALRRGCKKKTSSKSQKEHVLSDDLTGEDDESLNHTDEDDYVPSEEESSEENFSEKSADEADILSTHKRKRRSSSQSAVRKKPRPLPKYKENEDDDMAHPKVKRDYSIKQERDDADPDYYQKRLRKLQKQEKKEEEQMDREEENRNDRDKESEFDGGFHVPQKLWTKLFPYQKTGVRWLWELHCQQAGGIIGDEMGLGKTIQTIAFLAALKTSRLKNVNFPYKGLGPTIIVCPTTVMHQWLKECHKWWPEFRVAILHSSGSFSGSESDLVRSIAKSQGILITSYNTLVVHQELVLRFNWHYVILDEGHKIRNPDAKVTICCKQFRTPHRIILSGSPIQNNLKELWSLFDFVFPGKLGTLPDFMQHFSIPIVQGGYSNATQIQVETAYRCACVLRDTINPYLIRRMKADVKKGLDLPNKNEQVLFCRLTDEQREVYQEYLASRQCQDILQGKFQVFVGLITLRKICNHPDLSTGGPQVFKSQSALSDPELQFGYHKRSGKMIVVEALLRLWYKQQHRVLLFTQSKSMLNILEKFVQEQGYSYLIMDGGTSISARQPLITQYNNDPSIYLFLLTTRVGGLGVNLTGADRVIIYDPDWNPSTDVQARERAWRIGQTRQVTIYRLLTSGTIEEKIYHRQIFKQFLTNRILKDPKQRRLFKSQDMMELFTLGSQDNKEGTETSAIFAGTGSDVKIPKRRKRNRFDELLEKKEKEKAQENLKQSVCEDEDMGLDIDELERMKELAKRLSRQMENEKKNKLQTADAANSSLDNVQVANVNSSSKATWSSDESVRNDEHNPSSKGCDINSETEVKVMEVEGNSEVNNCNRNQPQPVDSHQLEQSTEPQRDSIINKSHQLLDQTTLTQSDNTNKSNQLLDQTTLTQSDNTNKSHQLLDQTTLTQSDNTNKSHQLLDQTTLTQSDNTNKSHQLLDQTTLTQSDNTNKSHQLLDQTTLTQSDNTNQSHQLLDQTTLTQSDNTNKSHQLLDQPTLTQSDNTNQSNQLLDQPALTKSENTNKSLQWQRNGKLWSIPKRQKSISTDDQDVCLNNKEKSQTNENSSLSTPRPVKTNIVNDIKYSGGELNPKEGKRRKEKKKRRHDARFEGERIPHLVKHCPLPQKSESVDQPNASKEHPPHEDRHEDDYVLRQLFKKTGIQGAMKHDKIMDSGRPDYAIVEAEAEKVAREAAAALKRSRQLCSSALSGLPNWTGQSGGLAKPRFGQKKNSLLATKTRTEISSAQTSSSLENQSNVKETKDRNKLFDGSISGNVSLLSRNETLTSNDLLSRIKSRKRISTIAVAEDDDFLRPDQPQAIDRKDEELLEDIRNYVAFMGNVNGQATTDEIVLNFGKRLPKSDAPKFKAMLNQICDFHGGLWKLKSEFR</sequence>
<dbReference type="RefSeq" id="XP_055877790.1">
    <property type="nucleotide sequence ID" value="XM_056021815.1"/>
</dbReference>
<evidence type="ECO:0000256" key="11">
    <source>
        <dbReference type="ARBA" id="ARBA00071998"/>
    </source>
</evidence>
<dbReference type="SMART" id="SM00490">
    <property type="entry name" value="HELICc"/>
    <property type="match status" value="1"/>
</dbReference>
<dbReference type="InterPro" id="IPR058951">
    <property type="entry name" value="WHD_Rad26_CSB-like"/>
</dbReference>
<dbReference type="InterPro" id="IPR000330">
    <property type="entry name" value="SNF2_N"/>
</dbReference>
<feature type="region of interest" description="Disordered" evidence="15">
    <location>
        <begin position="1018"/>
        <end position="1078"/>
    </location>
</feature>
<dbReference type="GO" id="GO:0005634">
    <property type="term" value="C:nucleus"/>
    <property type="evidence" value="ECO:0007669"/>
    <property type="project" value="UniProtKB-SubCell"/>
</dbReference>
<keyword evidence="10" id="KW-0539">Nucleus</keyword>
<dbReference type="PANTHER" id="PTHR45629:SF7">
    <property type="entry name" value="DNA EXCISION REPAIR PROTEIN ERCC-6-RELATED"/>
    <property type="match status" value="1"/>
</dbReference>
<feature type="coiled-coil region" evidence="14">
    <location>
        <begin position="124"/>
        <end position="151"/>
    </location>
</feature>
<proteinExistence type="inferred from homology"/>
<dbReference type="GeneID" id="106061886"/>
<feature type="compositionally biased region" description="Basic and acidic residues" evidence="15">
    <location>
        <begin position="417"/>
        <end position="428"/>
    </location>
</feature>
<feature type="region of interest" description="Disordered" evidence="15">
    <location>
        <begin position="1316"/>
        <end position="1406"/>
    </location>
</feature>
<evidence type="ECO:0000256" key="7">
    <source>
        <dbReference type="ARBA" id="ARBA00022840"/>
    </source>
</evidence>
<reference evidence="19" key="1">
    <citation type="submission" date="2025-08" db="UniProtKB">
        <authorList>
            <consortium name="RefSeq"/>
        </authorList>
    </citation>
    <scope>IDENTIFICATION</scope>
</reference>
<evidence type="ECO:0000256" key="6">
    <source>
        <dbReference type="ARBA" id="ARBA00022806"/>
    </source>
</evidence>
<organism evidence="18 19">
    <name type="scientific">Biomphalaria glabrata</name>
    <name type="common">Bloodfluke planorb</name>
    <name type="synonym">Freshwater snail</name>
    <dbReference type="NCBI Taxonomy" id="6526"/>
    <lineage>
        <taxon>Eukaryota</taxon>
        <taxon>Metazoa</taxon>
        <taxon>Spiralia</taxon>
        <taxon>Lophotrochozoa</taxon>
        <taxon>Mollusca</taxon>
        <taxon>Gastropoda</taxon>
        <taxon>Heterobranchia</taxon>
        <taxon>Euthyneura</taxon>
        <taxon>Panpulmonata</taxon>
        <taxon>Hygrophila</taxon>
        <taxon>Lymnaeoidea</taxon>
        <taxon>Planorbidae</taxon>
        <taxon>Biomphalaria</taxon>
    </lineage>
</organism>
<feature type="region of interest" description="Disordered" evidence="15">
    <location>
        <begin position="1256"/>
        <end position="1294"/>
    </location>
</feature>
<dbReference type="OMA" id="FVQKQGY"/>
<dbReference type="Proteomes" id="UP001165740">
    <property type="component" value="Chromosome 2"/>
</dbReference>
<dbReference type="GO" id="GO:0016787">
    <property type="term" value="F:hydrolase activity"/>
    <property type="evidence" value="ECO:0007669"/>
    <property type="project" value="UniProtKB-KW"/>
</dbReference>
<feature type="compositionally biased region" description="Polar residues" evidence="15">
    <location>
        <begin position="1029"/>
        <end position="1058"/>
    </location>
</feature>
<dbReference type="CDD" id="cd21397">
    <property type="entry name" value="cc_ERCC-6_N"/>
    <property type="match status" value="1"/>
</dbReference>
<feature type="compositionally biased region" description="Polar residues" evidence="15">
    <location>
        <begin position="1385"/>
        <end position="1394"/>
    </location>
</feature>
<comment type="similarity">
    <text evidence="2">Belongs to the SNF2/RAD54 helicase family.</text>
</comment>
<dbReference type="InterPro" id="IPR049730">
    <property type="entry name" value="SNF2/RAD54-like_C"/>
</dbReference>
<keyword evidence="4" id="KW-0227">DNA damage</keyword>
<evidence type="ECO:0000256" key="10">
    <source>
        <dbReference type="ARBA" id="ARBA00023242"/>
    </source>
</evidence>
<feature type="compositionally biased region" description="Basic and acidic residues" evidence="15">
    <location>
        <begin position="1059"/>
        <end position="1068"/>
    </location>
</feature>
<dbReference type="GO" id="GO:0005524">
    <property type="term" value="F:ATP binding"/>
    <property type="evidence" value="ECO:0007669"/>
    <property type="project" value="UniProtKB-KW"/>
</dbReference>
<feature type="compositionally biased region" description="Basic and acidic residues" evidence="15">
    <location>
        <begin position="372"/>
        <end position="387"/>
    </location>
</feature>
<evidence type="ECO:0000256" key="1">
    <source>
        <dbReference type="ARBA" id="ARBA00004123"/>
    </source>
</evidence>
<evidence type="ECO:0000256" key="3">
    <source>
        <dbReference type="ARBA" id="ARBA00022741"/>
    </source>
</evidence>
<dbReference type="InterPro" id="IPR059240">
    <property type="entry name" value="cc_ERCC-6_N"/>
</dbReference>
<protein>
    <recommendedName>
        <fullName evidence="11">DNA excision repair protein ERCC-6</fullName>
    </recommendedName>
    <alternativeName>
        <fullName evidence="12">ATP-dependent helicase ERCC6</fullName>
    </alternativeName>
    <alternativeName>
        <fullName evidence="13">Cockayne syndrome protein CSB</fullName>
    </alternativeName>
</protein>
<dbReference type="CDD" id="cd22254">
    <property type="entry name" value="CSB_WHD"/>
    <property type="match status" value="1"/>
</dbReference>
<keyword evidence="18" id="KW-1185">Reference proteome</keyword>
<dbReference type="GO" id="GO:0006283">
    <property type="term" value="P:transcription-coupled nucleotide-excision repair"/>
    <property type="evidence" value="ECO:0007669"/>
    <property type="project" value="TreeGrafter"/>
</dbReference>
<evidence type="ECO:0000256" key="14">
    <source>
        <dbReference type="SAM" id="Coils"/>
    </source>
</evidence>
<dbReference type="CDD" id="cd18000">
    <property type="entry name" value="DEXHc_ERCC6"/>
    <property type="match status" value="1"/>
</dbReference>
<feature type="compositionally biased region" description="Acidic residues" evidence="15">
    <location>
        <begin position="300"/>
        <end position="327"/>
    </location>
</feature>
<evidence type="ECO:0000256" key="9">
    <source>
        <dbReference type="ARBA" id="ARBA00023204"/>
    </source>
</evidence>
<dbReference type="Gene3D" id="3.40.50.10810">
    <property type="entry name" value="Tandem AAA-ATPase domain"/>
    <property type="match status" value="1"/>
</dbReference>
<dbReference type="InterPro" id="IPR027417">
    <property type="entry name" value="P-loop_NTPase"/>
</dbReference>
<evidence type="ECO:0000256" key="4">
    <source>
        <dbReference type="ARBA" id="ARBA00022763"/>
    </source>
</evidence>
<dbReference type="InterPro" id="IPR038718">
    <property type="entry name" value="SNF2-like_sf"/>
</dbReference>
<keyword evidence="3" id="KW-0547">Nucleotide-binding</keyword>
<evidence type="ECO:0000259" key="17">
    <source>
        <dbReference type="PROSITE" id="PS51194"/>
    </source>
</evidence>
<feature type="compositionally biased region" description="Basic residues" evidence="15">
    <location>
        <begin position="276"/>
        <end position="287"/>
    </location>
</feature>
<dbReference type="InterPro" id="IPR001650">
    <property type="entry name" value="Helicase_C-like"/>
</dbReference>
<evidence type="ECO:0000256" key="15">
    <source>
        <dbReference type="SAM" id="MobiDB-lite"/>
    </source>
</evidence>
<feature type="domain" description="Helicase C-terminal" evidence="17">
    <location>
        <begin position="777"/>
        <end position="936"/>
    </location>
</feature>
<dbReference type="GO" id="GO:0004386">
    <property type="term" value="F:helicase activity"/>
    <property type="evidence" value="ECO:0007669"/>
    <property type="project" value="UniProtKB-KW"/>
</dbReference>
<feature type="region of interest" description="Disordered" evidence="15">
    <location>
        <begin position="1091"/>
        <end position="1115"/>
    </location>
</feature>
<dbReference type="FunFam" id="3.40.50.10810:FF:000042">
    <property type="entry name" value="SNF2 family helicase-like protein"/>
    <property type="match status" value="1"/>
</dbReference>